<evidence type="ECO:0000313" key="2">
    <source>
        <dbReference type="Proteomes" id="UP001500556"/>
    </source>
</evidence>
<gene>
    <name evidence="1" type="ORF">GCM10025782_25860</name>
</gene>
<name>A0ABP8YE52_9MICO</name>
<dbReference type="EMBL" id="BAABLO010000011">
    <property type="protein sequence ID" value="GAA4726352.1"/>
    <property type="molecule type" value="Genomic_DNA"/>
</dbReference>
<accession>A0ABP8YE52</accession>
<dbReference type="RefSeq" id="WP_345503861.1">
    <property type="nucleotide sequence ID" value="NZ_BAABLO010000011.1"/>
</dbReference>
<organism evidence="1 2">
    <name type="scientific">Pedococcus ginsenosidimutans</name>
    <dbReference type="NCBI Taxonomy" id="490570"/>
    <lineage>
        <taxon>Bacteria</taxon>
        <taxon>Bacillati</taxon>
        <taxon>Actinomycetota</taxon>
        <taxon>Actinomycetes</taxon>
        <taxon>Micrococcales</taxon>
        <taxon>Intrasporangiaceae</taxon>
        <taxon>Pedococcus</taxon>
    </lineage>
</organism>
<keyword evidence="2" id="KW-1185">Reference proteome</keyword>
<comment type="caution">
    <text evidence="1">The sequence shown here is derived from an EMBL/GenBank/DDBJ whole genome shotgun (WGS) entry which is preliminary data.</text>
</comment>
<sequence>MQPQHPTDRPTPVPARVLDLFAVPDDVRPLPGGGGGSVVAGDLVLSPGRDAATQGWLSPVLARLAVALDLERPRAVRIAMPIPARDGSWVVDGWAASRFEPDTTACTDLDVLVATGRVLHARLAVAVPERPAGLGARTDRWAEADRLVRAGGTPLREAVARHGSDSAGQWVGELDEADGGVQGQEQAQLVHGDLAGSVLLDATGTPVVIDLAPYWWPPSWAEAVCVLDAVLSHGADPAVLEHWQDPVRRPVLLRAALFRLLSKAPGSPLVADLARVVDPTRLHAL</sequence>
<reference evidence="2" key="1">
    <citation type="journal article" date="2019" name="Int. J. Syst. Evol. Microbiol.">
        <title>The Global Catalogue of Microorganisms (GCM) 10K type strain sequencing project: providing services to taxonomists for standard genome sequencing and annotation.</title>
        <authorList>
            <consortium name="The Broad Institute Genomics Platform"/>
            <consortium name="The Broad Institute Genome Sequencing Center for Infectious Disease"/>
            <person name="Wu L."/>
            <person name="Ma J."/>
        </authorList>
    </citation>
    <scope>NUCLEOTIDE SEQUENCE [LARGE SCALE GENOMIC DNA]</scope>
    <source>
        <strain evidence="2">JCM 18961</strain>
    </source>
</reference>
<dbReference type="Proteomes" id="UP001500556">
    <property type="component" value="Unassembled WGS sequence"/>
</dbReference>
<evidence type="ECO:0000313" key="1">
    <source>
        <dbReference type="EMBL" id="GAA4726352.1"/>
    </source>
</evidence>
<protein>
    <submittedName>
        <fullName evidence="1">TIGR02569 family protein</fullName>
    </submittedName>
</protein>
<proteinExistence type="predicted"/>